<evidence type="ECO:0000256" key="4">
    <source>
        <dbReference type="ARBA" id="ARBA00015925"/>
    </source>
</evidence>
<organism evidence="6 7">
    <name type="scientific">Fistulina hepatica ATCC 64428</name>
    <dbReference type="NCBI Taxonomy" id="1128425"/>
    <lineage>
        <taxon>Eukaryota</taxon>
        <taxon>Fungi</taxon>
        <taxon>Dikarya</taxon>
        <taxon>Basidiomycota</taxon>
        <taxon>Agaricomycotina</taxon>
        <taxon>Agaricomycetes</taxon>
        <taxon>Agaricomycetidae</taxon>
        <taxon>Agaricales</taxon>
        <taxon>Fistulinaceae</taxon>
        <taxon>Fistulina</taxon>
    </lineage>
</organism>
<comment type="similarity">
    <text evidence="3">Belongs to the LplA family.</text>
</comment>
<dbReference type="GO" id="GO:0016874">
    <property type="term" value="F:ligase activity"/>
    <property type="evidence" value="ECO:0007669"/>
    <property type="project" value="UniProtKB-KW"/>
</dbReference>
<keyword evidence="6" id="KW-0808">Transferase</keyword>
<dbReference type="InterPro" id="IPR004562">
    <property type="entry name" value="LipoylTrfase_LipoateP_Ligase"/>
</dbReference>
<feature type="domain" description="BPL/LPL catalytic" evidence="5">
    <location>
        <begin position="67"/>
        <end position="249"/>
    </location>
</feature>
<gene>
    <name evidence="6" type="ORF">FISHEDRAFT_64168</name>
</gene>
<reference evidence="6 7" key="1">
    <citation type="journal article" date="2015" name="Fungal Genet. Biol.">
        <title>Evolution of novel wood decay mechanisms in Agaricales revealed by the genome sequences of Fistulina hepatica and Cylindrobasidium torrendii.</title>
        <authorList>
            <person name="Floudas D."/>
            <person name="Held B.W."/>
            <person name="Riley R."/>
            <person name="Nagy L.G."/>
            <person name="Koehler G."/>
            <person name="Ransdell A.S."/>
            <person name="Younus H."/>
            <person name="Chow J."/>
            <person name="Chiniquy J."/>
            <person name="Lipzen A."/>
            <person name="Tritt A."/>
            <person name="Sun H."/>
            <person name="Haridas S."/>
            <person name="LaButti K."/>
            <person name="Ohm R.A."/>
            <person name="Kues U."/>
            <person name="Blanchette R.A."/>
            <person name="Grigoriev I.V."/>
            <person name="Minto R.E."/>
            <person name="Hibbett D.S."/>
        </authorList>
    </citation>
    <scope>NUCLEOTIDE SEQUENCE [LARGE SCALE GENOMIC DNA]</scope>
    <source>
        <strain evidence="6 7">ATCC 64428</strain>
    </source>
</reference>
<dbReference type="InterPro" id="IPR045864">
    <property type="entry name" value="aa-tRNA-synth_II/BPL/LPL"/>
</dbReference>
<evidence type="ECO:0000313" key="6">
    <source>
        <dbReference type="EMBL" id="KIY51652.1"/>
    </source>
</evidence>
<dbReference type="OrthoDB" id="201621at2759"/>
<name>A0A0D7AJ83_9AGAR</name>
<evidence type="ECO:0000313" key="7">
    <source>
        <dbReference type="Proteomes" id="UP000054144"/>
    </source>
</evidence>
<evidence type="ECO:0000259" key="5">
    <source>
        <dbReference type="PROSITE" id="PS51733"/>
    </source>
</evidence>
<accession>A0A0D7AJ83</accession>
<comment type="pathway">
    <text evidence="2">Protein modification; protein lipoylation via exogenous pathway; protein N(6)-(lipoyl)lysine from lipoate: step 2/2.</text>
</comment>
<dbReference type="SUPFAM" id="SSF55681">
    <property type="entry name" value="Class II aaRS and biotin synthetases"/>
    <property type="match status" value="1"/>
</dbReference>
<dbReference type="Gene3D" id="3.30.390.50">
    <property type="entry name" value="CO dehydrogenase flavoprotein, C-terminal domain"/>
    <property type="match status" value="1"/>
</dbReference>
<dbReference type="PROSITE" id="PS51733">
    <property type="entry name" value="BPL_LPL_CATALYTIC"/>
    <property type="match status" value="1"/>
</dbReference>
<dbReference type="NCBIfam" id="TIGR00545">
    <property type="entry name" value="lipoyltrans"/>
    <property type="match status" value="1"/>
</dbReference>
<dbReference type="Pfam" id="PF21948">
    <property type="entry name" value="LplA-B_cat"/>
    <property type="match status" value="1"/>
</dbReference>
<dbReference type="InterPro" id="IPR004143">
    <property type="entry name" value="BPL_LPL_catalytic"/>
</dbReference>
<dbReference type="GO" id="GO:0009249">
    <property type="term" value="P:protein lipoylation"/>
    <property type="evidence" value="ECO:0007669"/>
    <property type="project" value="InterPro"/>
</dbReference>
<dbReference type="Gene3D" id="3.30.930.10">
    <property type="entry name" value="Bira Bifunctional Protein, Domain 2"/>
    <property type="match status" value="1"/>
</dbReference>
<dbReference type="PANTHER" id="PTHR12561:SF3">
    <property type="entry name" value="LIPOYLTRANSFERASE 1, MITOCHONDRIAL"/>
    <property type="match status" value="1"/>
</dbReference>
<comment type="function">
    <text evidence="1">Catalyzes both the ATP-dependent activation of exogenously supplied lipoate to lipoyl-AMP and the transfer of the activated lipoyl onto the lipoyl domains of lipoate-dependent enzymes.</text>
</comment>
<dbReference type="GO" id="GO:0005739">
    <property type="term" value="C:mitochondrion"/>
    <property type="evidence" value="ECO:0007669"/>
    <property type="project" value="TreeGrafter"/>
</dbReference>
<dbReference type="UniPathway" id="UPA00537">
    <property type="reaction ID" value="UER00595"/>
</dbReference>
<evidence type="ECO:0000256" key="2">
    <source>
        <dbReference type="ARBA" id="ARBA00005085"/>
    </source>
</evidence>
<keyword evidence="6" id="KW-0436">Ligase</keyword>
<sequence length="374" mass="42162">MATFLKSAGYGNRISPLGVLCRRASPGLVRRHVATSAPKITSSVYISEATDPYFNLTIEDWLFKNAPEDRPLLLIYRNTPCVVIGRNQNPWKEVNFRALRQTSVPFIRRRSGGGAVYHDLGNTNYSIHIPRTAFDRKNTSQVVLRAVQALGIPAAYLNERNDVCVEGRKITYKIVAKRAYHHGTMLIAMELGSIGKFLRPENKDSMITKGVASVRSPVGNLQRFNASASHEAFCRSMVSAFLNEYRMEDEPQFIHQSSEYTNLEAIARSMSELKSWDWTYGQTPEFSYAVSRVFPGGVITATVRSKRGVIEDCKISLEGQITEYNEALSDLGHSLEGERFGFTSPRFLSASHPEYQDQLVDVHRWLVDDVLSER</sequence>
<evidence type="ECO:0000256" key="3">
    <source>
        <dbReference type="ARBA" id="ARBA00008242"/>
    </source>
</evidence>
<dbReference type="PANTHER" id="PTHR12561">
    <property type="entry name" value="LIPOATE-PROTEIN LIGASE"/>
    <property type="match status" value="1"/>
</dbReference>
<dbReference type="AlphaFoldDB" id="A0A0D7AJ83"/>
<dbReference type="GO" id="GO:0017118">
    <property type="term" value="F:lipoyltransferase activity"/>
    <property type="evidence" value="ECO:0007669"/>
    <property type="project" value="TreeGrafter"/>
</dbReference>
<dbReference type="EMBL" id="KN881649">
    <property type="protein sequence ID" value="KIY51652.1"/>
    <property type="molecule type" value="Genomic_DNA"/>
</dbReference>
<evidence type="ECO:0000256" key="1">
    <source>
        <dbReference type="ARBA" id="ARBA00003253"/>
    </source>
</evidence>
<proteinExistence type="inferred from homology"/>
<dbReference type="CDD" id="cd16443">
    <property type="entry name" value="LplA"/>
    <property type="match status" value="1"/>
</dbReference>
<dbReference type="Proteomes" id="UP000054144">
    <property type="component" value="Unassembled WGS sequence"/>
</dbReference>
<protein>
    <recommendedName>
        <fullName evidence="4">Putative lipoate-protein ligase A</fullName>
    </recommendedName>
</protein>
<keyword evidence="7" id="KW-1185">Reference proteome</keyword>